<dbReference type="KEGG" id="fli:Fleli_2788"/>
<reference evidence="3" key="1">
    <citation type="submission" date="2012-06" db="EMBL/GenBank/DDBJ databases">
        <title>The complete genome of Flexibacter litoralis DSM 6794.</title>
        <authorList>
            <person name="Lucas S."/>
            <person name="Copeland A."/>
            <person name="Lapidus A."/>
            <person name="Glavina del Rio T."/>
            <person name="Dalin E."/>
            <person name="Tice H."/>
            <person name="Bruce D."/>
            <person name="Goodwin L."/>
            <person name="Pitluck S."/>
            <person name="Peters L."/>
            <person name="Ovchinnikova G."/>
            <person name="Lu M."/>
            <person name="Kyrpides N."/>
            <person name="Mavromatis K."/>
            <person name="Ivanova N."/>
            <person name="Brettin T."/>
            <person name="Detter J.C."/>
            <person name="Han C."/>
            <person name="Larimer F."/>
            <person name="Land M."/>
            <person name="Hauser L."/>
            <person name="Markowitz V."/>
            <person name="Cheng J.-F."/>
            <person name="Hugenholtz P."/>
            <person name="Woyke T."/>
            <person name="Wu D."/>
            <person name="Spring S."/>
            <person name="Lang E."/>
            <person name="Kopitz M."/>
            <person name="Brambilla E."/>
            <person name="Klenk H.-P."/>
            <person name="Eisen J.A."/>
        </authorList>
    </citation>
    <scope>NUCLEOTIDE SEQUENCE [LARGE SCALE GENOMIC DNA]</scope>
    <source>
        <strain evidence="3">ATCC 23117 / DSM 6794 / NBRC 15988 / NCIMB 1366 / Sio-4</strain>
    </source>
</reference>
<keyword evidence="1" id="KW-0732">Signal</keyword>
<evidence type="ECO:0000256" key="1">
    <source>
        <dbReference type="SAM" id="SignalP"/>
    </source>
</evidence>
<name>I4AMF6_BERLS</name>
<dbReference type="EMBL" id="CP003345">
    <property type="protein sequence ID" value="AFM05141.1"/>
    <property type="molecule type" value="Genomic_DNA"/>
</dbReference>
<protein>
    <submittedName>
        <fullName evidence="2">Uncharacterized protein</fullName>
    </submittedName>
</protein>
<dbReference type="OrthoDB" id="1352116at2"/>
<sequence precursor="true">MKKIIFLSFFFISFSSISFAQNKKADALKDKMAQEICDCINESGVDLDNEEDIKLKLGVCMMQSIGESQKQLNKVGININNEDDVSSFAEDLGMIMATKCPAVFMKFAENEADEDSNGEEIITHTLTGTILEVKEGAFVTLIIKDEEGRSHNVLWLEFFENADEVKENYSKLKNMSVSVEYYEKEYYNPKIEDYVKVKVLKKVGFE</sequence>
<dbReference type="STRING" id="880071.Fleli_2788"/>
<accession>I4AMF6</accession>
<gene>
    <name evidence="2" type="ordered locus">Fleli_2788</name>
</gene>
<keyword evidence="3" id="KW-1185">Reference proteome</keyword>
<evidence type="ECO:0000313" key="3">
    <source>
        <dbReference type="Proteomes" id="UP000006054"/>
    </source>
</evidence>
<dbReference type="RefSeq" id="WP_014798576.1">
    <property type="nucleotide sequence ID" value="NC_018018.1"/>
</dbReference>
<dbReference type="Proteomes" id="UP000006054">
    <property type="component" value="Chromosome"/>
</dbReference>
<feature type="signal peptide" evidence="1">
    <location>
        <begin position="1"/>
        <end position="20"/>
    </location>
</feature>
<evidence type="ECO:0000313" key="2">
    <source>
        <dbReference type="EMBL" id="AFM05141.1"/>
    </source>
</evidence>
<dbReference type="AlphaFoldDB" id="I4AMF6"/>
<organism evidence="2 3">
    <name type="scientific">Bernardetia litoralis (strain ATCC 23117 / DSM 6794 / NBRC 15988 / NCIMB 1366 / Fx l1 / Sio-4)</name>
    <name type="common">Flexibacter litoralis</name>
    <dbReference type="NCBI Taxonomy" id="880071"/>
    <lineage>
        <taxon>Bacteria</taxon>
        <taxon>Pseudomonadati</taxon>
        <taxon>Bacteroidota</taxon>
        <taxon>Cytophagia</taxon>
        <taxon>Cytophagales</taxon>
        <taxon>Bernardetiaceae</taxon>
        <taxon>Bernardetia</taxon>
    </lineage>
</organism>
<dbReference type="eggNOG" id="ENOG50332U2">
    <property type="taxonomic scope" value="Bacteria"/>
</dbReference>
<proteinExistence type="predicted"/>
<feature type="chain" id="PRO_5003686070" evidence="1">
    <location>
        <begin position="21"/>
        <end position="206"/>
    </location>
</feature>
<dbReference type="HOGENOM" id="CLU_112835_0_0_10"/>